<dbReference type="InterPro" id="IPR022346">
    <property type="entry name" value="T2SS_GspH"/>
</dbReference>
<evidence type="ECO:0000256" key="1">
    <source>
        <dbReference type="ARBA" id="ARBA00004377"/>
    </source>
</evidence>
<keyword evidence="5" id="KW-0997">Cell inner membrane</keyword>
<keyword evidence="7 11" id="KW-1133">Transmembrane helix</keyword>
<evidence type="ECO:0000313" key="13">
    <source>
        <dbReference type="EMBL" id="USD22090.1"/>
    </source>
</evidence>
<dbReference type="Pfam" id="PF07963">
    <property type="entry name" value="N_methyl"/>
    <property type="match status" value="1"/>
</dbReference>
<dbReference type="Gene3D" id="3.55.40.10">
    <property type="entry name" value="minor pseudopilin epsh domain"/>
    <property type="match status" value="1"/>
</dbReference>
<organism evidence="13 14">
    <name type="scientific">Microbulbifer variabilis</name>
    <dbReference type="NCBI Taxonomy" id="266805"/>
    <lineage>
        <taxon>Bacteria</taxon>
        <taxon>Pseudomonadati</taxon>
        <taxon>Pseudomonadota</taxon>
        <taxon>Gammaproteobacteria</taxon>
        <taxon>Cellvibrionales</taxon>
        <taxon>Microbulbiferaceae</taxon>
        <taxon>Microbulbifer</taxon>
    </lineage>
</organism>
<keyword evidence="3" id="KW-1003">Cell membrane</keyword>
<sequence>MHRKRFISTHGKKRTQSGFTLIELLVAMTVFAIVVSVAIPSFTDMINNYRSSALADDFINALHYSRSEAVKRGTNVSICASSNGSSCAGENKWSDGWIVFVDGALTEKAIDPVVDSVLRSWDFKGEEAVIGVTQNAATKFVRFTGMGTLGRFVQTNISVKTSGCTGDSANNIVLANSGVISISKTSCE</sequence>
<keyword evidence="4" id="KW-0488">Methylation</keyword>
<evidence type="ECO:0000256" key="2">
    <source>
        <dbReference type="ARBA" id="ARBA00021549"/>
    </source>
</evidence>
<evidence type="ECO:0000256" key="11">
    <source>
        <dbReference type="SAM" id="Phobius"/>
    </source>
</evidence>
<gene>
    <name evidence="13" type="ORF">MJO52_02835</name>
</gene>
<evidence type="ECO:0000256" key="4">
    <source>
        <dbReference type="ARBA" id="ARBA00022481"/>
    </source>
</evidence>
<dbReference type="PROSITE" id="PS00409">
    <property type="entry name" value="PROKAR_NTER_METHYL"/>
    <property type="match status" value="1"/>
</dbReference>
<comment type="similarity">
    <text evidence="9">Belongs to the GSP H family.</text>
</comment>
<evidence type="ECO:0000256" key="3">
    <source>
        <dbReference type="ARBA" id="ARBA00022475"/>
    </source>
</evidence>
<proteinExistence type="inferred from homology"/>
<keyword evidence="14" id="KW-1185">Reference proteome</keyword>
<evidence type="ECO:0000313" key="14">
    <source>
        <dbReference type="Proteomes" id="UP001055658"/>
    </source>
</evidence>
<dbReference type="EMBL" id="CP092418">
    <property type="protein sequence ID" value="USD22090.1"/>
    <property type="molecule type" value="Genomic_DNA"/>
</dbReference>
<accession>A0ABY4VCR2</accession>
<feature type="transmembrane region" description="Helical" evidence="11">
    <location>
        <begin position="21"/>
        <end position="42"/>
    </location>
</feature>
<evidence type="ECO:0000256" key="7">
    <source>
        <dbReference type="ARBA" id="ARBA00022989"/>
    </source>
</evidence>
<dbReference type="Pfam" id="PF12019">
    <property type="entry name" value="GspH"/>
    <property type="match status" value="1"/>
</dbReference>
<keyword evidence="8 11" id="KW-0472">Membrane</keyword>
<evidence type="ECO:0000259" key="12">
    <source>
        <dbReference type="Pfam" id="PF12019"/>
    </source>
</evidence>
<keyword evidence="6 11" id="KW-0812">Transmembrane</keyword>
<comment type="subcellular location">
    <subcellularLocation>
        <location evidence="1">Cell inner membrane</location>
        <topology evidence="1">Single-pass membrane protein</topology>
    </subcellularLocation>
</comment>
<evidence type="ECO:0000256" key="5">
    <source>
        <dbReference type="ARBA" id="ARBA00022519"/>
    </source>
</evidence>
<dbReference type="InterPro" id="IPR045584">
    <property type="entry name" value="Pilin-like"/>
</dbReference>
<evidence type="ECO:0000256" key="8">
    <source>
        <dbReference type="ARBA" id="ARBA00023136"/>
    </source>
</evidence>
<dbReference type="SUPFAM" id="SSF54523">
    <property type="entry name" value="Pili subunits"/>
    <property type="match status" value="1"/>
</dbReference>
<reference evidence="13" key="1">
    <citation type="submission" date="2022-02" db="EMBL/GenBank/DDBJ databases">
        <title>Coral-associated bacteria.</title>
        <authorList>
            <person name="Tang K."/>
            <person name="Wang X."/>
        </authorList>
    </citation>
    <scope>NUCLEOTIDE SEQUENCE</scope>
    <source>
        <strain evidence="13">SCSIO 43006</strain>
    </source>
</reference>
<evidence type="ECO:0000256" key="10">
    <source>
        <dbReference type="ARBA" id="ARBA00030775"/>
    </source>
</evidence>
<evidence type="ECO:0000256" key="6">
    <source>
        <dbReference type="ARBA" id="ARBA00022692"/>
    </source>
</evidence>
<dbReference type="InterPro" id="IPR012902">
    <property type="entry name" value="N_methyl_site"/>
</dbReference>
<dbReference type="RefSeq" id="WP_252084452.1">
    <property type="nucleotide sequence ID" value="NZ_CP092418.1"/>
</dbReference>
<feature type="domain" description="General secretion pathway GspH" evidence="12">
    <location>
        <begin position="55"/>
        <end position="178"/>
    </location>
</feature>
<dbReference type="NCBIfam" id="TIGR02532">
    <property type="entry name" value="IV_pilin_GFxxxE"/>
    <property type="match status" value="1"/>
</dbReference>
<protein>
    <recommendedName>
        <fullName evidence="2">Type II secretion system protein H</fullName>
    </recommendedName>
    <alternativeName>
        <fullName evidence="10">General secretion pathway protein H</fullName>
    </alternativeName>
</protein>
<evidence type="ECO:0000256" key="9">
    <source>
        <dbReference type="ARBA" id="ARBA00025772"/>
    </source>
</evidence>
<dbReference type="Proteomes" id="UP001055658">
    <property type="component" value="Chromosome"/>
</dbReference>
<name>A0ABY4VCR2_9GAMM</name>